<keyword evidence="1" id="KW-0547">Nucleotide-binding</keyword>
<dbReference type="GO" id="GO:0005524">
    <property type="term" value="F:ATP binding"/>
    <property type="evidence" value="ECO:0007669"/>
    <property type="project" value="UniProtKB-KW"/>
</dbReference>
<evidence type="ECO:0000256" key="1">
    <source>
        <dbReference type="ARBA" id="ARBA00022741"/>
    </source>
</evidence>
<comment type="caution">
    <text evidence="3">The sequence shown here is derived from an EMBL/GenBank/DDBJ whole genome shotgun (WGS) entry which is preliminary data.</text>
</comment>
<sequence>MVEAAGPEETVIVVVDVDRSKNKRCSGDALKWALNNVVKPRDTVILLAVFSDYVRKSSSSSSASSSSTSCFSFSTGIGFSSIWERLEFSGAGEMEPEELEEEIKKRWEEYQSTLQHMNIYLQLILLHSHFKKDKDFIHRQVGCNVALMNKDGVTLKPAVVIDSLELSRHPRQEDVQKDVEQSKVPPQNYPCSRPLSCRPGFPQCVTKDELESITNSFSEENLMYEKDDLRVYRGILCDAPVLVKCFLGGSERFRSEIDILSRLTKFTCAKLFNYEDPNSGDESIKGKSTVEDEWLSLDVHMYGLFLLELLTGQTQSCESNGEYQFFMNQVLPQLEEDGSLNDVLDHRLVDLCECDEVRFMVGAALLCLKDHLNQRPTMSEKIWMEMVKKDVKDNKLALNDH</sequence>
<keyword evidence="3" id="KW-0808">Transferase</keyword>
<dbReference type="Gene3D" id="1.10.510.10">
    <property type="entry name" value="Transferase(Phosphotransferase) domain 1"/>
    <property type="match status" value="1"/>
</dbReference>
<dbReference type="Proteomes" id="UP001180020">
    <property type="component" value="Unassembled WGS sequence"/>
</dbReference>
<proteinExistence type="predicted"/>
<dbReference type="PANTHER" id="PTHR27001:SF811">
    <property type="entry name" value="SERINE_THREONINE-PROTEIN KINASE CDG1-LIKE"/>
    <property type="match status" value="1"/>
</dbReference>
<name>A0AAV9ENN3_ACOCL</name>
<gene>
    <name evidence="3" type="ORF">QJS10_CPA06g02386</name>
</gene>
<evidence type="ECO:0000256" key="2">
    <source>
        <dbReference type="ARBA" id="ARBA00022840"/>
    </source>
</evidence>
<accession>A0AAV9ENN3</accession>
<protein>
    <submittedName>
        <fullName evidence="3">G-type lectin S-receptor-like serine/threonine-protein kinase</fullName>
    </submittedName>
</protein>
<dbReference type="EMBL" id="JAUJYO010000006">
    <property type="protein sequence ID" value="KAK1315131.1"/>
    <property type="molecule type" value="Genomic_DNA"/>
</dbReference>
<dbReference type="AlphaFoldDB" id="A0AAV9ENN3"/>
<dbReference type="GO" id="GO:0005886">
    <property type="term" value="C:plasma membrane"/>
    <property type="evidence" value="ECO:0007669"/>
    <property type="project" value="TreeGrafter"/>
</dbReference>
<reference evidence="3" key="2">
    <citation type="submission" date="2023-06" db="EMBL/GenBank/DDBJ databases">
        <authorList>
            <person name="Ma L."/>
            <person name="Liu K.-W."/>
            <person name="Li Z."/>
            <person name="Hsiao Y.-Y."/>
            <person name="Qi Y."/>
            <person name="Fu T."/>
            <person name="Tang G."/>
            <person name="Zhang D."/>
            <person name="Sun W.-H."/>
            <person name="Liu D.-K."/>
            <person name="Li Y."/>
            <person name="Chen G.-Z."/>
            <person name="Liu X.-D."/>
            <person name="Liao X.-Y."/>
            <person name="Jiang Y.-T."/>
            <person name="Yu X."/>
            <person name="Hao Y."/>
            <person name="Huang J."/>
            <person name="Zhao X.-W."/>
            <person name="Ke S."/>
            <person name="Chen Y.-Y."/>
            <person name="Wu W.-L."/>
            <person name="Hsu J.-L."/>
            <person name="Lin Y.-F."/>
            <person name="Huang M.-D."/>
            <person name="Li C.-Y."/>
            <person name="Huang L."/>
            <person name="Wang Z.-W."/>
            <person name="Zhao X."/>
            <person name="Zhong W.-Y."/>
            <person name="Peng D.-H."/>
            <person name="Ahmad S."/>
            <person name="Lan S."/>
            <person name="Zhang J.-S."/>
            <person name="Tsai W.-C."/>
            <person name="Van De Peer Y."/>
            <person name="Liu Z.-J."/>
        </authorList>
    </citation>
    <scope>NUCLEOTIDE SEQUENCE</scope>
    <source>
        <strain evidence="3">CP</strain>
        <tissue evidence="3">Leaves</tissue>
    </source>
</reference>
<reference evidence="3" key="1">
    <citation type="journal article" date="2023" name="Nat. Commun.">
        <title>Diploid and tetraploid genomes of Acorus and the evolution of monocots.</title>
        <authorList>
            <person name="Ma L."/>
            <person name="Liu K.W."/>
            <person name="Li Z."/>
            <person name="Hsiao Y.Y."/>
            <person name="Qi Y."/>
            <person name="Fu T."/>
            <person name="Tang G.D."/>
            <person name="Zhang D."/>
            <person name="Sun W.H."/>
            <person name="Liu D.K."/>
            <person name="Li Y."/>
            <person name="Chen G.Z."/>
            <person name="Liu X.D."/>
            <person name="Liao X.Y."/>
            <person name="Jiang Y.T."/>
            <person name="Yu X."/>
            <person name="Hao Y."/>
            <person name="Huang J."/>
            <person name="Zhao X.W."/>
            <person name="Ke S."/>
            <person name="Chen Y.Y."/>
            <person name="Wu W.L."/>
            <person name="Hsu J.L."/>
            <person name="Lin Y.F."/>
            <person name="Huang M.D."/>
            <person name="Li C.Y."/>
            <person name="Huang L."/>
            <person name="Wang Z.W."/>
            <person name="Zhao X."/>
            <person name="Zhong W.Y."/>
            <person name="Peng D.H."/>
            <person name="Ahmad S."/>
            <person name="Lan S."/>
            <person name="Zhang J.S."/>
            <person name="Tsai W.C."/>
            <person name="Van de Peer Y."/>
            <person name="Liu Z.J."/>
        </authorList>
    </citation>
    <scope>NUCLEOTIDE SEQUENCE</scope>
    <source>
        <strain evidence="3">CP</strain>
    </source>
</reference>
<keyword evidence="3" id="KW-0418">Kinase</keyword>
<evidence type="ECO:0000313" key="4">
    <source>
        <dbReference type="Proteomes" id="UP001180020"/>
    </source>
</evidence>
<organism evidence="3 4">
    <name type="scientific">Acorus calamus</name>
    <name type="common">Sweet flag</name>
    <dbReference type="NCBI Taxonomy" id="4465"/>
    <lineage>
        <taxon>Eukaryota</taxon>
        <taxon>Viridiplantae</taxon>
        <taxon>Streptophyta</taxon>
        <taxon>Embryophyta</taxon>
        <taxon>Tracheophyta</taxon>
        <taxon>Spermatophyta</taxon>
        <taxon>Magnoliopsida</taxon>
        <taxon>Liliopsida</taxon>
        <taxon>Acoraceae</taxon>
        <taxon>Acorus</taxon>
    </lineage>
</organism>
<keyword evidence="2" id="KW-0067">ATP-binding</keyword>
<dbReference type="PANTHER" id="PTHR27001">
    <property type="entry name" value="OS01G0253100 PROTEIN"/>
    <property type="match status" value="1"/>
</dbReference>
<dbReference type="GO" id="GO:0016301">
    <property type="term" value="F:kinase activity"/>
    <property type="evidence" value="ECO:0007669"/>
    <property type="project" value="UniProtKB-KW"/>
</dbReference>
<keyword evidence="4" id="KW-1185">Reference proteome</keyword>
<evidence type="ECO:0000313" key="3">
    <source>
        <dbReference type="EMBL" id="KAK1315131.1"/>
    </source>
</evidence>